<protein>
    <submittedName>
        <fullName evidence="1">Histidine phosphatase superfamily</fullName>
    </submittedName>
</protein>
<dbReference type="Pfam" id="PF00300">
    <property type="entry name" value="His_Phos_1"/>
    <property type="match status" value="1"/>
</dbReference>
<organism evidence="1 2">
    <name type="scientific">Desulfoluna butyratoxydans</name>
    <dbReference type="NCBI Taxonomy" id="231438"/>
    <lineage>
        <taxon>Bacteria</taxon>
        <taxon>Pseudomonadati</taxon>
        <taxon>Thermodesulfobacteriota</taxon>
        <taxon>Desulfobacteria</taxon>
        <taxon>Desulfobacterales</taxon>
        <taxon>Desulfolunaceae</taxon>
        <taxon>Desulfoluna</taxon>
    </lineage>
</organism>
<dbReference type="SUPFAM" id="SSF53254">
    <property type="entry name" value="Phosphoglycerate mutase-like"/>
    <property type="match status" value="1"/>
</dbReference>
<dbReference type="AlphaFoldDB" id="A0A4U8YY32"/>
<dbReference type="Proteomes" id="UP000507962">
    <property type="component" value="Unassembled WGS sequence"/>
</dbReference>
<reference evidence="1 2" key="1">
    <citation type="submission" date="2019-03" db="EMBL/GenBank/DDBJ databases">
        <authorList>
            <person name="Nijsse B."/>
        </authorList>
    </citation>
    <scope>NUCLEOTIDE SEQUENCE [LARGE SCALE GENOMIC DNA]</scope>
    <source>
        <strain evidence="1">Desulfoluna butyratoxydans MSL71</strain>
    </source>
</reference>
<dbReference type="InterPro" id="IPR029033">
    <property type="entry name" value="His_PPase_superfam"/>
</dbReference>
<dbReference type="EMBL" id="CAADHO010000012">
    <property type="protein sequence ID" value="VFQ47002.1"/>
    <property type="molecule type" value="Genomic_DNA"/>
</dbReference>
<evidence type="ECO:0000313" key="2">
    <source>
        <dbReference type="Proteomes" id="UP000507962"/>
    </source>
</evidence>
<dbReference type="Gene3D" id="3.40.50.1240">
    <property type="entry name" value="Phosphoglycerate mutase-like"/>
    <property type="match status" value="1"/>
</dbReference>
<proteinExistence type="predicted"/>
<sequence>MGDEGLGRATVEVVRRLRDEGVTNQVVLMRHSARHYSDDPRLDPFMGLTDEGKRASLAFGKDLGAEVPVTPCSSYIGRCIETAYLLQRGSGCAAENLNTLEEALSPFYVKDIERTVGLILEHDLTGFIRRWMDGAFPTEVMEPADHAASVMLSFADARLAEGGPGLTVAVTHDWNLFAVKEHALQLAHETWGKVGYLEGVVLFRDGERLMAANHQREPVAVDEALRSVTEVSTVHG</sequence>
<dbReference type="CDD" id="cd07040">
    <property type="entry name" value="HP"/>
    <property type="match status" value="1"/>
</dbReference>
<name>A0A4U8YY32_9BACT</name>
<accession>A0A4U8YY32</accession>
<evidence type="ECO:0000313" key="1">
    <source>
        <dbReference type="EMBL" id="VFQ47002.1"/>
    </source>
</evidence>
<keyword evidence="2" id="KW-1185">Reference proteome</keyword>
<dbReference type="InterPro" id="IPR013078">
    <property type="entry name" value="His_Pase_superF_clade-1"/>
</dbReference>
<gene>
    <name evidence="1" type="ORF">MSL71_46840</name>
</gene>
<dbReference type="RefSeq" id="WP_180145938.1">
    <property type="nucleotide sequence ID" value="NZ_CAADHO010000012.1"/>
</dbReference>